<dbReference type="RefSeq" id="XP_002506908.1">
    <property type="nucleotide sequence ID" value="XM_002506862.1"/>
</dbReference>
<protein>
    <recommendedName>
        <fullName evidence="4">F-box domain-containing protein</fullName>
    </recommendedName>
</protein>
<dbReference type="EMBL" id="CP001334">
    <property type="protein sequence ID" value="ACO68166.1"/>
    <property type="molecule type" value="Genomic_DNA"/>
</dbReference>
<sequence length="192" mass="22295">MGGRSSKHRGGVYSRGEANIVEALAAGLPDVFQAEILPRLEVEDVLSLSRVNKTCWKAVWSEPGVRTMKAKLDSHLEERSRDVWRSFIRNGPVFPPELSPIKLMRMARREQQELQESWKKCIRIKIDMVVWRNKHGHPPMVETLRRWERNGGPGAFELILMSDWFQLSTMCACVIAVIWLQLWFLRNLFAPR</sequence>
<name>C1EJD7_MICCC</name>
<dbReference type="KEGG" id="mis:MICPUN_64898"/>
<dbReference type="InParanoid" id="C1EJD7"/>
<dbReference type="AlphaFoldDB" id="C1EJD7"/>
<gene>
    <name evidence="2" type="ORF">MICPUN_64898</name>
</gene>
<dbReference type="Proteomes" id="UP000002009">
    <property type="component" value="Chromosome 16"/>
</dbReference>
<evidence type="ECO:0008006" key="4">
    <source>
        <dbReference type="Google" id="ProtNLM"/>
    </source>
</evidence>
<keyword evidence="1" id="KW-0812">Transmembrane</keyword>
<evidence type="ECO:0000313" key="3">
    <source>
        <dbReference type="Proteomes" id="UP000002009"/>
    </source>
</evidence>
<proteinExistence type="predicted"/>
<keyword evidence="1" id="KW-1133">Transmembrane helix</keyword>
<dbReference type="GeneID" id="8249697"/>
<evidence type="ECO:0000313" key="2">
    <source>
        <dbReference type="EMBL" id="ACO68166.1"/>
    </source>
</evidence>
<reference evidence="2 3" key="1">
    <citation type="journal article" date="2009" name="Science">
        <title>Green evolution and dynamic adaptations revealed by genomes of the marine picoeukaryotes Micromonas.</title>
        <authorList>
            <person name="Worden A.Z."/>
            <person name="Lee J.H."/>
            <person name="Mock T."/>
            <person name="Rouze P."/>
            <person name="Simmons M.P."/>
            <person name="Aerts A.L."/>
            <person name="Allen A.E."/>
            <person name="Cuvelier M.L."/>
            <person name="Derelle E."/>
            <person name="Everett M.V."/>
            <person name="Foulon E."/>
            <person name="Grimwood J."/>
            <person name="Gundlach H."/>
            <person name="Henrissat B."/>
            <person name="Napoli C."/>
            <person name="McDonald S.M."/>
            <person name="Parker M.S."/>
            <person name="Rombauts S."/>
            <person name="Salamov A."/>
            <person name="Von Dassow P."/>
            <person name="Badger J.H."/>
            <person name="Coutinho P.M."/>
            <person name="Demir E."/>
            <person name="Dubchak I."/>
            <person name="Gentemann C."/>
            <person name="Eikrem W."/>
            <person name="Gready J.E."/>
            <person name="John U."/>
            <person name="Lanier W."/>
            <person name="Lindquist E.A."/>
            <person name="Lucas S."/>
            <person name="Mayer K.F."/>
            <person name="Moreau H."/>
            <person name="Not F."/>
            <person name="Otillar R."/>
            <person name="Panaud O."/>
            <person name="Pangilinan J."/>
            <person name="Paulsen I."/>
            <person name="Piegu B."/>
            <person name="Poliakov A."/>
            <person name="Robbens S."/>
            <person name="Schmutz J."/>
            <person name="Toulza E."/>
            <person name="Wyss T."/>
            <person name="Zelensky A."/>
            <person name="Zhou K."/>
            <person name="Armbrust E.V."/>
            <person name="Bhattacharya D."/>
            <person name="Goodenough U.W."/>
            <person name="Van de Peer Y."/>
            <person name="Grigoriev I.V."/>
        </authorList>
    </citation>
    <scope>NUCLEOTIDE SEQUENCE [LARGE SCALE GENOMIC DNA]</scope>
    <source>
        <strain evidence="3">RCC299 / NOUM17</strain>
    </source>
</reference>
<keyword evidence="3" id="KW-1185">Reference proteome</keyword>
<keyword evidence="1" id="KW-0472">Membrane</keyword>
<organism evidence="2 3">
    <name type="scientific">Micromonas commoda (strain RCC299 / NOUM17 / CCMP2709)</name>
    <name type="common">Picoplanktonic green alga</name>
    <dbReference type="NCBI Taxonomy" id="296587"/>
    <lineage>
        <taxon>Eukaryota</taxon>
        <taxon>Viridiplantae</taxon>
        <taxon>Chlorophyta</taxon>
        <taxon>Mamiellophyceae</taxon>
        <taxon>Mamiellales</taxon>
        <taxon>Mamiellaceae</taxon>
        <taxon>Micromonas</taxon>
    </lineage>
</organism>
<feature type="transmembrane region" description="Helical" evidence="1">
    <location>
        <begin position="164"/>
        <end position="184"/>
    </location>
</feature>
<evidence type="ECO:0000256" key="1">
    <source>
        <dbReference type="SAM" id="Phobius"/>
    </source>
</evidence>
<accession>C1EJD7</accession>